<dbReference type="Proteomes" id="UP000269289">
    <property type="component" value="Unassembled WGS sequence"/>
</dbReference>
<evidence type="ECO:0000256" key="6">
    <source>
        <dbReference type="SAM" id="SignalP"/>
    </source>
</evidence>
<evidence type="ECO:0000256" key="4">
    <source>
        <dbReference type="ARBA" id="ARBA00022729"/>
    </source>
</evidence>
<evidence type="ECO:0000256" key="5">
    <source>
        <dbReference type="SAM" id="MobiDB-lite"/>
    </source>
</evidence>
<dbReference type="InterPro" id="IPR051313">
    <property type="entry name" value="Bact_iron-sidero_bind"/>
</dbReference>
<dbReference type="InterPro" id="IPR002491">
    <property type="entry name" value="ABC_transptr_periplasmic_BD"/>
</dbReference>
<dbReference type="EMBL" id="RFFI01000006">
    <property type="protein sequence ID" value="RMI14030.1"/>
    <property type="molecule type" value="Genomic_DNA"/>
</dbReference>
<keyword evidence="3" id="KW-0813">Transport</keyword>
<dbReference type="SUPFAM" id="SSF53807">
    <property type="entry name" value="Helical backbone' metal receptor"/>
    <property type="match status" value="1"/>
</dbReference>
<dbReference type="Pfam" id="PF01497">
    <property type="entry name" value="Peripla_BP_2"/>
    <property type="match status" value="1"/>
</dbReference>
<keyword evidence="4 6" id="KW-0732">Signal</keyword>
<evidence type="ECO:0000256" key="3">
    <source>
        <dbReference type="ARBA" id="ARBA00022448"/>
    </source>
</evidence>
<dbReference type="GO" id="GO:1901678">
    <property type="term" value="P:iron coordination entity transport"/>
    <property type="evidence" value="ECO:0007669"/>
    <property type="project" value="UniProtKB-ARBA"/>
</dbReference>
<evidence type="ECO:0000256" key="1">
    <source>
        <dbReference type="ARBA" id="ARBA00004196"/>
    </source>
</evidence>
<gene>
    <name evidence="8" type="ORF">EBM89_02130</name>
</gene>
<comment type="similarity">
    <text evidence="2">Belongs to the bacterial solute-binding protein 8 family.</text>
</comment>
<feature type="region of interest" description="Disordered" evidence="5">
    <location>
        <begin position="22"/>
        <end position="49"/>
    </location>
</feature>
<reference evidence="8 9" key="1">
    <citation type="submission" date="2018-10" db="EMBL/GenBank/DDBJ databases">
        <title>Isolation, diversity and antifungal activity of actinobacteria from wheat.</title>
        <authorList>
            <person name="Han C."/>
        </authorList>
    </citation>
    <scope>NUCLEOTIDE SEQUENCE [LARGE SCALE GENOMIC DNA]</scope>
    <source>
        <strain evidence="8 9">NEAU-YY56</strain>
    </source>
</reference>
<evidence type="ECO:0000259" key="7">
    <source>
        <dbReference type="PROSITE" id="PS50983"/>
    </source>
</evidence>
<evidence type="ECO:0000256" key="2">
    <source>
        <dbReference type="ARBA" id="ARBA00008814"/>
    </source>
</evidence>
<comment type="subcellular location">
    <subcellularLocation>
        <location evidence="1">Cell envelope</location>
    </subcellularLocation>
</comment>
<keyword evidence="9" id="KW-1185">Reference proteome</keyword>
<proteinExistence type="inferred from homology"/>
<sequence length="337" mass="34997">MKSMRVAAGLAAVAVLTLSACSSTDDSGAGSGETTPAGGSGTSAEGTFPATVETKFGEVTVESRPERVVALGWGDAETALSLGYQPVGASDWLAFGGDGVGPWAEGQYDESPEIIETLEPSYEAIAALEPDLILDVKSSGDQDRYDRLSEIAPTVGVPEGGDSYLTTGQQQLELISTALGVPEKGEELEAQLEDTFAAARDAHPDWDGKTIAAATRTSEGWGAYIEGGDRVDFLQNLGFVQSPTIADLPVSASGFSVDISSEQLDLLDADLIVAFPIYIDTAEITDDPQWQAIPAVADGRAVVIDGDLSSAYSLGTIGAQQYALDNLVPLIEDALGS</sequence>
<feature type="signal peptide" evidence="6">
    <location>
        <begin position="1"/>
        <end position="22"/>
    </location>
</feature>
<feature type="chain" id="PRO_5039387252" evidence="6">
    <location>
        <begin position="23"/>
        <end position="337"/>
    </location>
</feature>
<dbReference type="RefSeq" id="WP_122147808.1">
    <property type="nucleotide sequence ID" value="NZ_RFFI01000006.1"/>
</dbReference>
<dbReference type="OrthoDB" id="1846031at2"/>
<accession>A0A3M2JQD1</accession>
<dbReference type="PANTHER" id="PTHR30532:SF24">
    <property type="entry name" value="FERRIC ENTEROBACTIN-BINDING PERIPLASMIC PROTEIN FEPB"/>
    <property type="match status" value="1"/>
</dbReference>
<dbReference type="PROSITE" id="PS50983">
    <property type="entry name" value="FE_B12_PBP"/>
    <property type="match status" value="1"/>
</dbReference>
<dbReference type="PROSITE" id="PS51257">
    <property type="entry name" value="PROKAR_LIPOPROTEIN"/>
    <property type="match status" value="1"/>
</dbReference>
<evidence type="ECO:0000313" key="9">
    <source>
        <dbReference type="Proteomes" id="UP000269289"/>
    </source>
</evidence>
<protein>
    <submittedName>
        <fullName evidence="8">Iron-siderophore ABC transporter substrate-binding protein</fullName>
    </submittedName>
</protein>
<feature type="domain" description="Fe/B12 periplasmic-binding" evidence="7">
    <location>
        <begin position="67"/>
        <end position="335"/>
    </location>
</feature>
<dbReference type="CDD" id="cd01146">
    <property type="entry name" value="FhuD"/>
    <property type="match status" value="1"/>
</dbReference>
<name>A0A3M2JQD1_9CELL</name>
<comment type="caution">
    <text evidence="8">The sequence shown here is derived from an EMBL/GenBank/DDBJ whole genome shotgun (WGS) entry which is preliminary data.</text>
</comment>
<dbReference type="GO" id="GO:0030288">
    <property type="term" value="C:outer membrane-bounded periplasmic space"/>
    <property type="evidence" value="ECO:0007669"/>
    <property type="project" value="TreeGrafter"/>
</dbReference>
<dbReference type="PANTHER" id="PTHR30532">
    <property type="entry name" value="IRON III DICITRATE-BINDING PERIPLASMIC PROTEIN"/>
    <property type="match status" value="1"/>
</dbReference>
<dbReference type="Gene3D" id="3.40.50.1980">
    <property type="entry name" value="Nitrogenase molybdenum iron protein domain"/>
    <property type="match status" value="2"/>
</dbReference>
<evidence type="ECO:0000313" key="8">
    <source>
        <dbReference type="EMBL" id="RMI14030.1"/>
    </source>
</evidence>
<organism evidence="8 9">
    <name type="scientific">Cellulomonas triticagri</name>
    <dbReference type="NCBI Taxonomy" id="2483352"/>
    <lineage>
        <taxon>Bacteria</taxon>
        <taxon>Bacillati</taxon>
        <taxon>Actinomycetota</taxon>
        <taxon>Actinomycetes</taxon>
        <taxon>Micrococcales</taxon>
        <taxon>Cellulomonadaceae</taxon>
        <taxon>Cellulomonas</taxon>
    </lineage>
</organism>
<dbReference type="AlphaFoldDB" id="A0A3M2JQD1"/>